<accession>A0A840P0H0</accession>
<feature type="transmembrane region" description="Helical" evidence="1">
    <location>
        <begin position="200"/>
        <end position="220"/>
    </location>
</feature>
<name>A0A840P0H0_9ACTN</name>
<proteinExistence type="predicted"/>
<evidence type="ECO:0000313" key="3">
    <source>
        <dbReference type="Proteomes" id="UP000578449"/>
    </source>
</evidence>
<organism evidence="2 3">
    <name type="scientific">Thermocatellispora tengchongensis</name>
    <dbReference type="NCBI Taxonomy" id="1073253"/>
    <lineage>
        <taxon>Bacteria</taxon>
        <taxon>Bacillati</taxon>
        <taxon>Actinomycetota</taxon>
        <taxon>Actinomycetes</taxon>
        <taxon>Streptosporangiales</taxon>
        <taxon>Streptosporangiaceae</taxon>
        <taxon>Thermocatellispora</taxon>
    </lineage>
</organism>
<feature type="transmembrane region" description="Helical" evidence="1">
    <location>
        <begin position="160"/>
        <end position="180"/>
    </location>
</feature>
<dbReference type="EMBL" id="JACHGN010000004">
    <property type="protein sequence ID" value="MBB5132479.1"/>
    <property type="molecule type" value="Genomic_DNA"/>
</dbReference>
<dbReference type="AlphaFoldDB" id="A0A840P0H0"/>
<keyword evidence="1" id="KW-0472">Membrane</keyword>
<keyword evidence="1" id="KW-0812">Transmembrane</keyword>
<feature type="transmembrane region" description="Helical" evidence="1">
    <location>
        <begin position="73"/>
        <end position="102"/>
    </location>
</feature>
<comment type="caution">
    <text evidence="2">The sequence shown here is derived from an EMBL/GenBank/DDBJ whole genome shotgun (WGS) entry which is preliminary data.</text>
</comment>
<feature type="transmembrane region" description="Helical" evidence="1">
    <location>
        <begin position="227"/>
        <end position="248"/>
    </location>
</feature>
<keyword evidence="3" id="KW-1185">Reference proteome</keyword>
<feature type="transmembrane region" description="Helical" evidence="1">
    <location>
        <begin position="114"/>
        <end position="139"/>
    </location>
</feature>
<reference evidence="2 3" key="1">
    <citation type="submission" date="2020-08" db="EMBL/GenBank/DDBJ databases">
        <title>Genomic Encyclopedia of Type Strains, Phase IV (KMG-IV): sequencing the most valuable type-strain genomes for metagenomic binning, comparative biology and taxonomic classification.</title>
        <authorList>
            <person name="Goeker M."/>
        </authorList>
    </citation>
    <scope>NUCLEOTIDE SEQUENCE [LARGE SCALE GENOMIC DNA]</scope>
    <source>
        <strain evidence="2 3">DSM 45615</strain>
    </source>
</reference>
<keyword evidence="1" id="KW-1133">Transmembrane helix</keyword>
<dbReference type="Proteomes" id="UP000578449">
    <property type="component" value="Unassembled WGS sequence"/>
</dbReference>
<evidence type="ECO:0000313" key="2">
    <source>
        <dbReference type="EMBL" id="MBB5132479.1"/>
    </source>
</evidence>
<gene>
    <name evidence="2" type="ORF">HNP84_002195</name>
</gene>
<protein>
    <submittedName>
        <fullName evidence="2">Uncharacterized protein</fullName>
    </submittedName>
</protein>
<feature type="transmembrane region" description="Helical" evidence="1">
    <location>
        <begin position="254"/>
        <end position="277"/>
    </location>
</feature>
<dbReference type="RefSeq" id="WP_185049461.1">
    <property type="nucleotide sequence ID" value="NZ_BAABIX010000003.1"/>
</dbReference>
<sequence length="301" mass="30759">MIVAVLSCVPYLVFKLAWLSGATIGITSAEGRALMNDPRHVAGNYLTVGMDLLAIGLAVVLGRPISHRLPAWLVLVPAWGATGLLAPIALGLPAGLLIQLISGTDVPAGSGDGLAGWVFAVIYGGFGLLGCCLAVLVLLHAMERWPRIFATGPRPPRWTITAVCAAPLLGYALALLVWAVAGPEAGGPAGFESPAQRTVLVINGLLVAIGYATPLARGFVARHPRRAIVATWVGCSVATLSGPTFAALGHDGVVRVPLLVASMVSAAAGVLYSVALLRATAAPRSNAAPRRGQPSSVSTAP</sequence>
<feature type="transmembrane region" description="Helical" evidence="1">
    <location>
        <begin position="43"/>
        <end position="61"/>
    </location>
</feature>
<evidence type="ECO:0000256" key="1">
    <source>
        <dbReference type="SAM" id="Phobius"/>
    </source>
</evidence>